<organism evidence="3 4">
    <name type="scientific">Halpernia humi</name>
    <dbReference type="NCBI Taxonomy" id="493375"/>
    <lineage>
        <taxon>Bacteria</taxon>
        <taxon>Pseudomonadati</taxon>
        <taxon>Bacteroidota</taxon>
        <taxon>Flavobacteriia</taxon>
        <taxon>Flavobacteriales</taxon>
        <taxon>Weeksellaceae</taxon>
        <taxon>Chryseobacterium group</taxon>
        <taxon>Halpernia</taxon>
    </lineage>
</organism>
<dbReference type="AlphaFoldDB" id="A0A1H6ALF1"/>
<feature type="transmembrane region" description="Helical" evidence="1">
    <location>
        <begin position="247"/>
        <end position="269"/>
    </location>
</feature>
<proteinExistence type="predicted"/>
<keyword evidence="3" id="KW-0808">Transferase</keyword>
<dbReference type="GO" id="GO:0009103">
    <property type="term" value="P:lipopolysaccharide biosynthetic process"/>
    <property type="evidence" value="ECO:0007669"/>
    <property type="project" value="TreeGrafter"/>
</dbReference>
<dbReference type="Proteomes" id="UP000236738">
    <property type="component" value="Unassembled WGS sequence"/>
</dbReference>
<keyword evidence="3" id="KW-0012">Acyltransferase</keyword>
<feature type="transmembrane region" description="Helical" evidence="1">
    <location>
        <begin position="313"/>
        <end position="337"/>
    </location>
</feature>
<keyword evidence="3" id="KW-0378">Hydrolase</keyword>
<keyword evidence="1" id="KW-0472">Membrane</keyword>
<dbReference type="GO" id="GO:0016020">
    <property type="term" value="C:membrane"/>
    <property type="evidence" value="ECO:0007669"/>
    <property type="project" value="TreeGrafter"/>
</dbReference>
<feature type="transmembrane region" description="Helical" evidence="1">
    <location>
        <begin position="48"/>
        <end position="65"/>
    </location>
</feature>
<dbReference type="EMBL" id="FNUS01000006">
    <property type="protein sequence ID" value="SEG49050.1"/>
    <property type="molecule type" value="Genomic_DNA"/>
</dbReference>
<name>A0A1H6ALF1_9FLAO</name>
<dbReference type="OrthoDB" id="290051at2"/>
<evidence type="ECO:0000313" key="3">
    <source>
        <dbReference type="EMBL" id="SEG49050.1"/>
    </source>
</evidence>
<reference evidence="4" key="1">
    <citation type="submission" date="2016-10" db="EMBL/GenBank/DDBJ databases">
        <authorList>
            <person name="Varghese N."/>
            <person name="Submissions S."/>
        </authorList>
    </citation>
    <scope>NUCLEOTIDE SEQUENCE [LARGE SCALE GENOMIC DNA]</scope>
    <source>
        <strain evidence="4">DSM 21580</strain>
    </source>
</reference>
<keyword evidence="1" id="KW-1133">Transmembrane helix</keyword>
<dbReference type="PANTHER" id="PTHR23028">
    <property type="entry name" value="ACETYLTRANSFERASE"/>
    <property type="match status" value="1"/>
</dbReference>
<sequence>MNRILPNLNPLRFFLALLVVLFHVPKFAENRGVPFYYDAAFFQKGTEAVYLFFSLSGFLIIRNLYDERVNKGKIVLKNFYMRRILRIFPLYYLVFIVGLLYYQFILPHLGYDFKSDYPLFNAIALGIFFLPNILAAIYHPGGILEILWSIGIEEQFYLFIAPLFLWFKNIRKILIVFSILYGFVFFSNIFPFLQAFSMVFFFFTISGLISILSDKIILPKFVKYLLSILLILYFTTNWFVFRNDIVYDLYSSILFAFFLHSISVKPLFIIRNRQLNYLGKISYGIYMYHAIAIQIVFFFILKIHFNSFPSPAIYIFTYLLSVIFLTLLLAGFSYEYYEKYFLKLKNNFR</sequence>
<dbReference type="Pfam" id="PF01757">
    <property type="entry name" value="Acyl_transf_3"/>
    <property type="match status" value="1"/>
</dbReference>
<dbReference type="InterPro" id="IPR002656">
    <property type="entry name" value="Acyl_transf_3_dom"/>
</dbReference>
<accession>A0A1H6ALF1</accession>
<feature type="transmembrane region" description="Helical" evidence="1">
    <location>
        <begin position="85"/>
        <end position="105"/>
    </location>
</feature>
<feature type="transmembrane region" description="Helical" evidence="1">
    <location>
        <begin position="224"/>
        <end position="241"/>
    </location>
</feature>
<dbReference type="PANTHER" id="PTHR23028:SF53">
    <property type="entry name" value="ACYL_TRANSF_3 DOMAIN-CONTAINING PROTEIN"/>
    <property type="match status" value="1"/>
</dbReference>
<dbReference type="GO" id="GO:0016747">
    <property type="term" value="F:acyltransferase activity, transferring groups other than amino-acyl groups"/>
    <property type="evidence" value="ECO:0007669"/>
    <property type="project" value="InterPro"/>
</dbReference>
<evidence type="ECO:0000256" key="1">
    <source>
        <dbReference type="SAM" id="Phobius"/>
    </source>
</evidence>
<dbReference type="InterPro" id="IPR050879">
    <property type="entry name" value="Acyltransferase_3"/>
</dbReference>
<dbReference type="GO" id="GO:0016787">
    <property type="term" value="F:hydrolase activity"/>
    <property type="evidence" value="ECO:0007669"/>
    <property type="project" value="UniProtKB-KW"/>
</dbReference>
<gene>
    <name evidence="3" type="ORF">SAMN05421847_2482</name>
</gene>
<keyword evidence="4" id="KW-1185">Reference proteome</keyword>
<feature type="transmembrane region" description="Helical" evidence="1">
    <location>
        <begin position="196"/>
        <end position="212"/>
    </location>
</feature>
<evidence type="ECO:0000259" key="2">
    <source>
        <dbReference type="Pfam" id="PF01757"/>
    </source>
</evidence>
<dbReference type="RefSeq" id="WP_159969852.1">
    <property type="nucleotide sequence ID" value="NZ_FNUS01000006.1"/>
</dbReference>
<feature type="domain" description="Acyltransferase 3" evidence="2">
    <location>
        <begin position="8"/>
        <end position="328"/>
    </location>
</feature>
<feature type="transmembrane region" description="Helical" evidence="1">
    <location>
        <begin position="117"/>
        <end position="138"/>
    </location>
</feature>
<feature type="transmembrane region" description="Helical" evidence="1">
    <location>
        <begin position="281"/>
        <end position="301"/>
    </location>
</feature>
<keyword evidence="1" id="KW-0812">Transmembrane</keyword>
<evidence type="ECO:0000313" key="4">
    <source>
        <dbReference type="Proteomes" id="UP000236738"/>
    </source>
</evidence>
<protein>
    <submittedName>
        <fullName evidence="3">Peptidoglycan/LPS O-acetylase OafA/YrhL, contains acyltransferase and SGNH-hydrolase domains</fullName>
    </submittedName>
</protein>
<feature type="transmembrane region" description="Helical" evidence="1">
    <location>
        <begin position="173"/>
        <end position="190"/>
    </location>
</feature>